<dbReference type="OrthoDB" id="1819755at2"/>
<dbReference type="Proteomes" id="UP000004259">
    <property type="component" value="Unassembled WGS sequence"/>
</dbReference>
<evidence type="ECO:0000256" key="2">
    <source>
        <dbReference type="SAM" id="SignalP"/>
    </source>
</evidence>
<feature type="chain" id="PRO_5038870836" evidence="2">
    <location>
        <begin position="23"/>
        <end position="287"/>
    </location>
</feature>
<protein>
    <submittedName>
        <fullName evidence="3">Putative lipoprotein</fullName>
    </submittedName>
</protein>
<sequence>MKKLTSMLIFTAMLCAALTACGQVEEPAAKEETAPAAETSAAAEESEAPAEEEPTPTPEEETPEVTTVTEAPESAPEVTTSSAKEAESSAPELSNNELNLSTIDGASVVGESGMTFTELHDMGLANAFMQDGAYAVVPSDGGAGHKYYKVYTTADGGASWQEGQFYDEPSGVGTHVALDDGQIMSFITYGAYSERFPHVAYMYIFGDRVEKVDVGTVLGDTELDDGRLLKDAGEVDFTVDYVSGYTFNIKFTDRETGDTLCDRQFDLSDALFRAQQSPEVDGNLIIN</sequence>
<feature type="compositionally biased region" description="Low complexity" evidence="1">
    <location>
        <begin position="64"/>
        <end position="75"/>
    </location>
</feature>
<proteinExistence type="predicted"/>
<dbReference type="RefSeq" id="WP_002847010.1">
    <property type="nucleotide sequence ID" value="NZ_ADKM02000018.1"/>
</dbReference>
<keyword evidence="2" id="KW-0732">Signal</keyword>
<keyword evidence="4" id="KW-1185">Reference proteome</keyword>
<dbReference type="SUPFAM" id="SSF110296">
    <property type="entry name" value="Oligoxyloglucan reducing end-specific cellobiohydrolase"/>
    <property type="match status" value="1"/>
</dbReference>
<dbReference type="AlphaFoldDB" id="E9S7Z5"/>
<dbReference type="PROSITE" id="PS51257">
    <property type="entry name" value="PROKAR_LIPOPROTEIN"/>
    <property type="match status" value="1"/>
</dbReference>
<feature type="compositionally biased region" description="Low complexity" evidence="1">
    <location>
        <begin position="34"/>
        <end position="43"/>
    </location>
</feature>
<accession>E9S7Z5</accession>
<comment type="caution">
    <text evidence="3">The sequence shown here is derived from an EMBL/GenBank/DDBJ whole genome shotgun (WGS) entry which is preliminary data.</text>
</comment>
<dbReference type="EMBL" id="ADKM02000018">
    <property type="protein sequence ID" value="EGC04561.1"/>
    <property type="molecule type" value="Genomic_DNA"/>
</dbReference>
<feature type="compositionally biased region" description="Acidic residues" evidence="1">
    <location>
        <begin position="44"/>
        <end position="63"/>
    </location>
</feature>
<evidence type="ECO:0000313" key="3">
    <source>
        <dbReference type="EMBL" id="EGC04561.1"/>
    </source>
</evidence>
<reference evidence="3 4" key="1">
    <citation type="submission" date="2011-02" db="EMBL/GenBank/DDBJ databases">
        <authorList>
            <person name="Nelson K.E."/>
            <person name="Sutton G."/>
            <person name="Torralba M."/>
            <person name="Durkin S."/>
            <person name="Harkins D."/>
            <person name="Montgomery R."/>
            <person name="Ziemer C."/>
            <person name="Klaassens E."/>
            <person name="Ocuiv P."/>
            <person name="Morrison M."/>
        </authorList>
    </citation>
    <scope>NUCLEOTIDE SEQUENCE [LARGE SCALE GENOMIC DNA]</scope>
    <source>
        <strain evidence="3 4">8</strain>
    </source>
</reference>
<gene>
    <name evidence="3" type="ORF">CUS_7370</name>
</gene>
<name>E9S7Z5_RUMAL</name>
<feature type="signal peptide" evidence="2">
    <location>
        <begin position="1"/>
        <end position="22"/>
    </location>
</feature>
<dbReference type="SUPFAM" id="SSF50939">
    <property type="entry name" value="Sialidases"/>
    <property type="match status" value="1"/>
</dbReference>
<feature type="region of interest" description="Disordered" evidence="1">
    <location>
        <begin position="27"/>
        <end position="98"/>
    </location>
</feature>
<dbReference type="InterPro" id="IPR036278">
    <property type="entry name" value="Sialidase_sf"/>
</dbReference>
<organism evidence="3 4">
    <name type="scientific">Ruminococcus albus 8</name>
    <dbReference type="NCBI Taxonomy" id="246199"/>
    <lineage>
        <taxon>Bacteria</taxon>
        <taxon>Bacillati</taxon>
        <taxon>Bacillota</taxon>
        <taxon>Clostridia</taxon>
        <taxon>Eubacteriales</taxon>
        <taxon>Oscillospiraceae</taxon>
        <taxon>Ruminococcus</taxon>
    </lineage>
</organism>
<evidence type="ECO:0000256" key="1">
    <source>
        <dbReference type="SAM" id="MobiDB-lite"/>
    </source>
</evidence>
<keyword evidence="3" id="KW-0449">Lipoprotein</keyword>
<evidence type="ECO:0000313" key="4">
    <source>
        <dbReference type="Proteomes" id="UP000004259"/>
    </source>
</evidence>